<gene>
    <name evidence="4" type="primary">yocH_1</name>
    <name evidence="4" type="ORF">MAMMFC1_00971</name>
</gene>
<dbReference type="InterPro" id="IPR011098">
    <property type="entry name" value="G5_dom"/>
</dbReference>
<evidence type="ECO:0000313" key="4">
    <source>
        <dbReference type="EMBL" id="BBB90323.1"/>
    </source>
</evidence>
<evidence type="ECO:0000256" key="1">
    <source>
        <dbReference type="ARBA" id="ARBA00022729"/>
    </source>
</evidence>
<dbReference type="GO" id="GO:0004553">
    <property type="term" value="F:hydrolase activity, hydrolyzing O-glycosyl compounds"/>
    <property type="evidence" value="ECO:0007669"/>
    <property type="project" value="InterPro"/>
</dbReference>
<dbReference type="EMBL" id="AP018449">
    <property type="protein sequence ID" value="BBB90323.1"/>
    <property type="molecule type" value="Genomic_DNA"/>
</dbReference>
<protein>
    <submittedName>
        <fullName evidence="4">Cell wall-binding protein YocH</fullName>
    </submittedName>
</protein>
<dbReference type="PANTHER" id="PTHR39160:SF4">
    <property type="entry name" value="RESUSCITATION-PROMOTING FACTOR RPFB"/>
    <property type="match status" value="1"/>
</dbReference>
<sequence length="327" mass="35477">MSDETPAQACRCKKLALIVALVVTSLVATGFIWAAKQIHIVADDRHYSLNTIYNKPQRILQQAGITLNPEDEYRLSTAKLENGTAIEVYRAVPVTVTYQGKVTSLNTGKPTVREVADMLNIPHENIRLEPGDAVRPTAGLNIRAIILSEKTVEQEITAPYPIVHQPDANREKGVEETVEAGANGLKKVTFRLKFEDGTQVSSEVSSETDVIPAKPQIIKVGTRDTVETSRGTLRFRNIKYMEASAYLPTDGSSGGLTASGIPARQGIAAVDPAVIPLGTRVYVNGYGLALAADTGVAVTGNKIDLCMEDYYEAMGFGRRTVKVYILE</sequence>
<name>A0A348AGX5_9FIRM</name>
<dbReference type="GO" id="GO:0009254">
    <property type="term" value="P:peptidoglycan turnover"/>
    <property type="evidence" value="ECO:0007669"/>
    <property type="project" value="InterPro"/>
</dbReference>
<keyword evidence="5" id="KW-1185">Reference proteome</keyword>
<accession>A0A348AGX5</accession>
<dbReference type="InterPro" id="IPR010611">
    <property type="entry name" value="3D_dom"/>
</dbReference>
<dbReference type="Pfam" id="PF07501">
    <property type="entry name" value="G5"/>
    <property type="match status" value="1"/>
</dbReference>
<dbReference type="Proteomes" id="UP000276437">
    <property type="component" value="Chromosome"/>
</dbReference>
<feature type="domain" description="G5" evidence="3">
    <location>
        <begin position="142"/>
        <end position="224"/>
    </location>
</feature>
<feature type="transmembrane region" description="Helical" evidence="2">
    <location>
        <begin position="15"/>
        <end position="35"/>
    </location>
</feature>
<dbReference type="OrthoDB" id="9798935at2"/>
<proteinExistence type="predicted"/>
<dbReference type="Gene3D" id="2.20.230.10">
    <property type="entry name" value="Resuscitation-promoting factor rpfb"/>
    <property type="match status" value="1"/>
</dbReference>
<dbReference type="KEGG" id="mana:MAMMFC1_00971"/>
<dbReference type="Gene3D" id="2.40.40.10">
    <property type="entry name" value="RlpA-like domain"/>
    <property type="match status" value="1"/>
</dbReference>
<evidence type="ECO:0000313" key="5">
    <source>
        <dbReference type="Proteomes" id="UP000276437"/>
    </source>
</evidence>
<dbReference type="SMART" id="SM01208">
    <property type="entry name" value="G5"/>
    <property type="match status" value="1"/>
</dbReference>
<dbReference type="CDD" id="cd22786">
    <property type="entry name" value="DPBB_YuiC-like"/>
    <property type="match status" value="1"/>
</dbReference>
<dbReference type="AlphaFoldDB" id="A0A348AGX5"/>
<keyword evidence="2" id="KW-1133">Transmembrane helix</keyword>
<organism evidence="4 5">
    <name type="scientific">Methylomusa anaerophila</name>
    <dbReference type="NCBI Taxonomy" id="1930071"/>
    <lineage>
        <taxon>Bacteria</taxon>
        <taxon>Bacillati</taxon>
        <taxon>Bacillota</taxon>
        <taxon>Negativicutes</taxon>
        <taxon>Selenomonadales</taxon>
        <taxon>Sporomusaceae</taxon>
        <taxon>Methylomusa</taxon>
    </lineage>
</organism>
<dbReference type="InterPro" id="IPR036908">
    <property type="entry name" value="RlpA-like_sf"/>
</dbReference>
<evidence type="ECO:0000256" key="2">
    <source>
        <dbReference type="SAM" id="Phobius"/>
    </source>
</evidence>
<evidence type="ECO:0000259" key="3">
    <source>
        <dbReference type="PROSITE" id="PS51109"/>
    </source>
</evidence>
<dbReference type="PANTHER" id="PTHR39160">
    <property type="entry name" value="CELL WALL-BINDING PROTEIN YOCH"/>
    <property type="match status" value="1"/>
</dbReference>
<dbReference type="SUPFAM" id="SSF50685">
    <property type="entry name" value="Barwin-like endoglucanases"/>
    <property type="match status" value="1"/>
</dbReference>
<dbReference type="Pfam" id="PF06725">
    <property type="entry name" value="3D"/>
    <property type="match status" value="1"/>
</dbReference>
<dbReference type="PROSITE" id="PS51109">
    <property type="entry name" value="G5"/>
    <property type="match status" value="1"/>
</dbReference>
<keyword evidence="1" id="KW-0732">Signal</keyword>
<keyword evidence="2" id="KW-0472">Membrane</keyword>
<dbReference type="RefSeq" id="WP_126306948.1">
    <property type="nucleotide sequence ID" value="NZ_AP018449.1"/>
</dbReference>
<reference evidence="4 5" key="1">
    <citation type="journal article" date="2018" name="Int. J. Syst. Evol. Microbiol.">
        <title>Methylomusa anaerophila gen. nov., sp. nov., an anaerobic methanol-utilizing bacterium isolated from a microbial fuel cell.</title>
        <authorList>
            <person name="Amano N."/>
            <person name="Yamamuro A."/>
            <person name="Miyahara M."/>
            <person name="Kouzuma A."/>
            <person name="Abe T."/>
            <person name="Watanabe K."/>
        </authorList>
    </citation>
    <scope>NUCLEOTIDE SEQUENCE [LARGE SCALE GENOMIC DNA]</scope>
    <source>
        <strain evidence="4 5">MMFC1</strain>
    </source>
</reference>
<dbReference type="GO" id="GO:0019867">
    <property type="term" value="C:outer membrane"/>
    <property type="evidence" value="ECO:0007669"/>
    <property type="project" value="InterPro"/>
</dbReference>
<dbReference type="InterPro" id="IPR051933">
    <property type="entry name" value="Resuscitation_pf_RpfB"/>
</dbReference>
<keyword evidence="2" id="KW-0812">Transmembrane</keyword>